<evidence type="ECO:0000259" key="1">
    <source>
        <dbReference type="Pfam" id="PF01261"/>
    </source>
</evidence>
<dbReference type="InterPro" id="IPR050312">
    <property type="entry name" value="IolE/XylAMocC-like"/>
</dbReference>
<reference evidence="3" key="1">
    <citation type="journal article" date="2019" name="Int. J. Syst. Evol. Microbiol.">
        <title>The Global Catalogue of Microorganisms (GCM) 10K type strain sequencing project: providing services to taxonomists for standard genome sequencing and annotation.</title>
        <authorList>
            <consortium name="The Broad Institute Genomics Platform"/>
            <consortium name="The Broad Institute Genome Sequencing Center for Infectious Disease"/>
            <person name="Wu L."/>
            <person name="Ma J."/>
        </authorList>
    </citation>
    <scope>NUCLEOTIDE SEQUENCE [LARGE SCALE GENOMIC DNA]</scope>
    <source>
        <strain evidence="3">CCUG 53270</strain>
    </source>
</reference>
<evidence type="ECO:0000313" key="3">
    <source>
        <dbReference type="Proteomes" id="UP001597180"/>
    </source>
</evidence>
<dbReference type="Gene3D" id="3.20.20.150">
    <property type="entry name" value="Divalent-metal-dependent TIM barrel enzymes"/>
    <property type="match status" value="1"/>
</dbReference>
<accession>A0ABW3UY05</accession>
<organism evidence="2 3">
    <name type="scientific">Paenibacillus vulneris</name>
    <dbReference type="NCBI Taxonomy" id="1133364"/>
    <lineage>
        <taxon>Bacteria</taxon>
        <taxon>Bacillati</taxon>
        <taxon>Bacillota</taxon>
        <taxon>Bacilli</taxon>
        <taxon>Bacillales</taxon>
        <taxon>Paenibacillaceae</taxon>
        <taxon>Paenibacillus</taxon>
    </lineage>
</organism>
<dbReference type="Pfam" id="PF01261">
    <property type="entry name" value="AP_endonuc_2"/>
    <property type="match status" value="1"/>
</dbReference>
<evidence type="ECO:0000313" key="2">
    <source>
        <dbReference type="EMBL" id="MFD1225352.1"/>
    </source>
</evidence>
<protein>
    <submittedName>
        <fullName evidence="2">Sugar phosphate isomerase/epimerase</fullName>
    </submittedName>
</protein>
<gene>
    <name evidence="2" type="ORF">ACFQ4B_35250</name>
</gene>
<name>A0ABW3UY05_9BACL</name>
<dbReference type="EMBL" id="JBHTLU010000058">
    <property type="protein sequence ID" value="MFD1225352.1"/>
    <property type="molecule type" value="Genomic_DNA"/>
</dbReference>
<feature type="domain" description="Xylose isomerase-like TIM barrel" evidence="1">
    <location>
        <begin position="23"/>
        <end position="258"/>
    </location>
</feature>
<comment type="caution">
    <text evidence="2">The sequence shown here is derived from an EMBL/GenBank/DDBJ whole genome shotgun (WGS) entry which is preliminary data.</text>
</comment>
<keyword evidence="2" id="KW-0413">Isomerase</keyword>
<keyword evidence="3" id="KW-1185">Reference proteome</keyword>
<dbReference type="SUPFAM" id="SSF51658">
    <property type="entry name" value="Xylose isomerase-like"/>
    <property type="match status" value="1"/>
</dbReference>
<sequence>MMDIGLQIFSVKNALKEDYVGTLERIAAIGYKHVEFPVRITDEGIHLGGDITVKELKRQLDRLGLKTISTSARVNQDTAWDRIIEVNQELDCPVIVCPAAYFTDKANVIEYCGRFNRYAETCRKQGIGLYYHNHFQEFQVFEGHTVMDLMLEHMDEELVKFELDSYWALRGGADPAEWLHKYGTRCDRIHQKDLPAGVNPVNWFDVFGKDERITVEHLYKTQDPSQFAEIGEGIMDIKNIIDTARKIGAAKYMIVEQDATCKTELESVEISYRNMSVLLAL</sequence>
<dbReference type="InterPro" id="IPR013022">
    <property type="entry name" value="Xyl_isomerase-like_TIM-brl"/>
</dbReference>
<dbReference type="PANTHER" id="PTHR12110">
    <property type="entry name" value="HYDROXYPYRUVATE ISOMERASE"/>
    <property type="match status" value="1"/>
</dbReference>
<proteinExistence type="predicted"/>
<dbReference type="RefSeq" id="WP_345594141.1">
    <property type="nucleotide sequence ID" value="NZ_BAABJG010000052.1"/>
</dbReference>
<dbReference type="PANTHER" id="PTHR12110:SF41">
    <property type="entry name" value="INOSOSE DEHYDRATASE"/>
    <property type="match status" value="1"/>
</dbReference>
<dbReference type="Proteomes" id="UP001597180">
    <property type="component" value="Unassembled WGS sequence"/>
</dbReference>
<dbReference type="GO" id="GO:0016853">
    <property type="term" value="F:isomerase activity"/>
    <property type="evidence" value="ECO:0007669"/>
    <property type="project" value="UniProtKB-KW"/>
</dbReference>
<dbReference type="InterPro" id="IPR036237">
    <property type="entry name" value="Xyl_isomerase-like_sf"/>
</dbReference>